<dbReference type="Proteomes" id="UP000003598">
    <property type="component" value="Unassembled WGS sequence"/>
</dbReference>
<dbReference type="HOGENOM" id="CLU_176771_1_0_10"/>
<dbReference type="RefSeq" id="WP_008622850.1">
    <property type="nucleotide sequence ID" value="NZ_JH376642.1"/>
</dbReference>
<keyword evidence="2" id="KW-1185">Reference proteome</keyword>
<dbReference type="GeneID" id="93558826"/>
<protein>
    <submittedName>
        <fullName evidence="1">Uncharacterized protein</fullName>
    </submittedName>
</protein>
<gene>
    <name evidence="1" type="ORF">HMPREF9441_03643</name>
</gene>
<dbReference type="EMBL" id="AFFY01000074">
    <property type="protein sequence ID" value="EHG98536.1"/>
    <property type="molecule type" value="Genomic_DNA"/>
</dbReference>
<organism evidence="1 2">
    <name type="scientific">Paraprevotella clara YIT 11840</name>
    <dbReference type="NCBI Taxonomy" id="762968"/>
    <lineage>
        <taxon>Bacteria</taxon>
        <taxon>Pseudomonadati</taxon>
        <taxon>Bacteroidota</taxon>
        <taxon>Bacteroidia</taxon>
        <taxon>Bacteroidales</taxon>
        <taxon>Prevotellaceae</taxon>
        <taxon>Paraprevotella</taxon>
    </lineage>
</organism>
<sequence length="77" mass="8299">MAKVIHVHLLHNIDGSRRKDWYFSSISAVYTVLTAEQVGATKNYLLHAGLSGNGTVCTKKAIIKQSTLISGGRKAGD</sequence>
<comment type="caution">
    <text evidence="1">The sequence shown here is derived from an EMBL/GenBank/DDBJ whole genome shotgun (WGS) entry which is preliminary data.</text>
</comment>
<dbReference type="eggNOG" id="ENOG50343YJ">
    <property type="taxonomic scope" value="Bacteria"/>
</dbReference>
<accession>G5SW71</accession>
<evidence type="ECO:0000313" key="1">
    <source>
        <dbReference type="EMBL" id="EHG98536.1"/>
    </source>
</evidence>
<name>G5SW71_9BACT</name>
<dbReference type="AlphaFoldDB" id="G5SW71"/>
<proteinExistence type="predicted"/>
<reference evidence="1 2" key="1">
    <citation type="submission" date="2011-03" db="EMBL/GenBank/DDBJ databases">
        <authorList>
            <person name="Weinstock G."/>
            <person name="Sodergren E."/>
            <person name="Clifton S."/>
            <person name="Fulton L."/>
            <person name="Fulton B."/>
            <person name="Courtney L."/>
            <person name="Fronick C."/>
            <person name="Harrison M."/>
            <person name="Strong C."/>
            <person name="Farmer C."/>
            <person name="Delahaunty K."/>
            <person name="Markovic C."/>
            <person name="Hall O."/>
            <person name="Minx P."/>
            <person name="Tomlinson C."/>
            <person name="Mitreva M."/>
            <person name="Hou S."/>
            <person name="Chen J."/>
            <person name="Wollam A."/>
            <person name="Pepin K.H."/>
            <person name="Johnson M."/>
            <person name="Bhonagiri V."/>
            <person name="Zhang X."/>
            <person name="Suruliraj S."/>
            <person name="Warren W."/>
            <person name="Chinwalla A."/>
            <person name="Mardis E.R."/>
            <person name="Wilson R.K."/>
        </authorList>
    </citation>
    <scope>NUCLEOTIDE SEQUENCE [LARGE SCALE GENOMIC DNA]</scope>
    <source>
        <strain evidence="1 2">YIT 11840</strain>
    </source>
</reference>
<dbReference type="OrthoDB" id="1073689at2"/>
<evidence type="ECO:0000313" key="2">
    <source>
        <dbReference type="Proteomes" id="UP000003598"/>
    </source>
</evidence>